<evidence type="ECO:0000256" key="2">
    <source>
        <dbReference type="ARBA" id="ARBA00022840"/>
    </source>
</evidence>
<sequence length="536" mass="60172">MPSDKIGLDFGTTNSIISYLTPNGELEAFPYPAPDGPKYIASFIAYHSDGYTEIGSSARTSAAHDKSVETYGNFKMRLPLPESEFSQHFSLKRTPISVTIDYLRELLISHENPFSFSREKGGITSLVVSVPEIWQRDIYNLGRQRLQQLIQKNLELEKQLIQLVSEPVAAAAYYAWEMQRRAKEDNTESFSGNLLVCDMGGGTFDVSLCRIYGDNKVEVLYFDGQGDKGLESAGVAFDRRIVQQAYTKKHDTPLDENSQEFISLLKEFESVKISSHSKATRNLTNYLNAPDDKAGDEIYKFNGYAVTLAEVNEAFTPIAQGIEKVITEVKAYIETIDLDIDRVFMVGGFCQFLLVQKAITDTIGMNKNDPRIDKTFNITNSAYAISYGACLIANGLVDPIEKYIHTIGIVLETIKIHTGEREKLEITLIQGGSSLDSLVESNFYSEEVTPVEKRIAITLWVQLRSKGKKHQNSLQDMIDLPNYSPNAKYRVGMRVDRSHIAYLSIEETRSGKIVEYTLGDIIAKMFPGLVLDEKEE</sequence>
<comment type="caution">
    <text evidence="5">The sequence shown here is derived from an EMBL/GenBank/DDBJ whole genome shotgun (WGS) entry which is preliminary data.</text>
</comment>
<dbReference type="CDD" id="cd10170">
    <property type="entry name" value="ASKHA_NBD_HSP70"/>
    <property type="match status" value="1"/>
</dbReference>
<dbReference type="EMBL" id="ANNX02000042">
    <property type="protein sequence ID" value="KYC38104.1"/>
    <property type="molecule type" value="Genomic_DNA"/>
</dbReference>
<name>A0A139X075_9CYAN</name>
<dbReference type="Gene3D" id="3.90.640.10">
    <property type="entry name" value="Actin, Chain A, domain 4"/>
    <property type="match status" value="1"/>
</dbReference>
<accession>A0A139X075</accession>
<gene>
    <name evidence="5" type="ORF">WA1_37775</name>
</gene>
<dbReference type="Proteomes" id="UP000076925">
    <property type="component" value="Unassembled WGS sequence"/>
</dbReference>
<evidence type="ECO:0000256" key="1">
    <source>
        <dbReference type="ARBA" id="ARBA00022741"/>
    </source>
</evidence>
<dbReference type="RefSeq" id="WP_017749830.1">
    <property type="nucleotide sequence ID" value="NZ_KQ976354.1"/>
</dbReference>
<dbReference type="GO" id="GO:0005524">
    <property type="term" value="F:ATP binding"/>
    <property type="evidence" value="ECO:0007669"/>
    <property type="project" value="UniProtKB-KW"/>
</dbReference>
<keyword evidence="3" id="KW-0143">Chaperone</keyword>
<keyword evidence="2" id="KW-0067">ATP-binding</keyword>
<dbReference type="PRINTS" id="PR00301">
    <property type="entry name" value="HEATSHOCK70"/>
</dbReference>
<evidence type="ECO:0000313" key="6">
    <source>
        <dbReference type="Proteomes" id="UP000076925"/>
    </source>
</evidence>
<dbReference type="InterPro" id="IPR043129">
    <property type="entry name" value="ATPase_NBD"/>
</dbReference>
<dbReference type="Pfam" id="PF00012">
    <property type="entry name" value="HSP70"/>
    <property type="match status" value="1"/>
</dbReference>
<dbReference type="STRING" id="128403.WA1_37775"/>
<feature type="coiled-coil region" evidence="4">
    <location>
        <begin position="139"/>
        <end position="166"/>
    </location>
</feature>
<dbReference type="GO" id="GO:0140662">
    <property type="term" value="F:ATP-dependent protein folding chaperone"/>
    <property type="evidence" value="ECO:0007669"/>
    <property type="project" value="InterPro"/>
</dbReference>
<evidence type="ECO:0000256" key="4">
    <source>
        <dbReference type="SAM" id="Coils"/>
    </source>
</evidence>
<evidence type="ECO:0000313" key="5">
    <source>
        <dbReference type="EMBL" id="KYC38104.1"/>
    </source>
</evidence>
<organism evidence="5 6">
    <name type="scientific">Scytonema hofmannii PCC 7110</name>
    <dbReference type="NCBI Taxonomy" id="128403"/>
    <lineage>
        <taxon>Bacteria</taxon>
        <taxon>Bacillati</taxon>
        <taxon>Cyanobacteriota</taxon>
        <taxon>Cyanophyceae</taxon>
        <taxon>Nostocales</taxon>
        <taxon>Scytonemataceae</taxon>
        <taxon>Scytonema</taxon>
    </lineage>
</organism>
<evidence type="ECO:0000256" key="3">
    <source>
        <dbReference type="ARBA" id="ARBA00023186"/>
    </source>
</evidence>
<protein>
    <submittedName>
        <fullName evidence="5">Molecular chaperone</fullName>
    </submittedName>
</protein>
<dbReference type="SUPFAM" id="SSF53067">
    <property type="entry name" value="Actin-like ATPase domain"/>
    <property type="match status" value="2"/>
</dbReference>
<dbReference type="PANTHER" id="PTHR42749:SF1">
    <property type="entry name" value="CELL SHAPE-DETERMINING PROTEIN MREB"/>
    <property type="match status" value="1"/>
</dbReference>
<dbReference type="OrthoDB" id="9807934at2"/>
<dbReference type="PANTHER" id="PTHR42749">
    <property type="entry name" value="CELL SHAPE-DETERMINING PROTEIN MREB"/>
    <property type="match status" value="1"/>
</dbReference>
<reference evidence="5 6" key="1">
    <citation type="journal article" date="2013" name="Genome Biol. Evol.">
        <title>Genomes of Stigonematalean cyanobacteria (subsection V) and the evolution of oxygenic photosynthesis from prokaryotes to plastids.</title>
        <authorList>
            <person name="Dagan T."/>
            <person name="Roettger M."/>
            <person name="Stucken K."/>
            <person name="Landan G."/>
            <person name="Koch R."/>
            <person name="Major P."/>
            <person name="Gould S.B."/>
            <person name="Goremykin V.V."/>
            <person name="Rippka R."/>
            <person name="Tandeau de Marsac N."/>
            <person name="Gugger M."/>
            <person name="Lockhart P.J."/>
            <person name="Allen J.F."/>
            <person name="Brune I."/>
            <person name="Maus I."/>
            <person name="Puhler A."/>
            <person name="Martin W.F."/>
        </authorList>
    </citation>
    <scope>NUCLEOTIDE SEQUENCE [LARGE SCALE GENOMIC DNA]</scope>
    <source>
        <strain evidence="5 6">PCC 7110</strain>
    </source>
</reference>
<proteinExistence type="predicted"/>
<dbReference type="InterPro" id="IPR013126">
    <property type="entry name" value="Hsp_70_fam"/>
</dbReference>
<dbReference type="Gene3D" id="3.30.420.40">
    <property type="match status" value="2"/>
</dbReference>
<keyword evidence="1" id="KW-0547">Nucleotide-binding</keyword>
<dbReference type="AlphaFoldDB" id="A0A139X075"/>
<keyword evidence="4" id="KW-0175">Coiled coil</keyword>
<keyword evidence="6" id="KW-1185">Reference proteome</keyword>